<protein>
    <submittedName>
        <fullName evidence="3">ADP-ribosylglycohydrolase family protein</fullName>
    </submittedName>
</protein>
<gene>
    <name evidence="3" type="ORF">IBJ83_07650</name>
</gene>
<reference evidence="3 4" key="1">
    <citation type="submission" date="2020-09" db="EMBL/GenBank/DDBJ databases">
        <title>Parvimonas S3374 sp. nov.</title>
        <authorList>
            <person name="Buhl M."/>
        </authorList>
    </citation>
    <scope>NUCLEOTIDE SEQUENCE [LARGE SCALE GENOMIC DNA]</scope>
    <source>
        <strain evidence="3 4">S3374</strain>
    </source>
</reference>
<keyword evidence="2" id="KW-0378">Hydrolase</keyword>
<evidence type="ECO:0000313" key="4">
    <source>
        <dbReference type="Proteomes" id="UP000823123"/>
    </source>
</evidence>
<dbReference type="InterPro" id="IPR005502">
    <property type="entry name" value="Ribosyl_crysJ1"/>
</dbReference>
<evidence type="ECO:0000256" key="1">
    <source>
        <dbReference type="ARBA" id="ARBA00010702"/>
    </source>
</evidence>
<dbReference type="PANTHER" id="PTHR16222:SF24">
    <property type="entry name" value="ADP-RIBOSYLHYDROLASE ARH3"/>
    <property type="match status" value="1"/>
</dbReference>
<dbReference type="EMBL" id="JACVDA010000027">
    <property type="protein sequence ID" value="MBK1469160.1"/>
    <property type="molecule type" value="Genomic_DNA"/>
</dbReference>
<dbReference type="SUPFAM" id="SSF101478">
    <property type="entry name" value="ADP-ribosylglycohydrolase"/>
    <property type="match status" value="1"/>
</dbReference>
<name>A0ABS1CAU8_9FIRM</name>
<dbReference type="Gene3D" id="1.10.4080.10">
    <property type="entry name" value="ADP-ribosylation/Crystallin J1"/>
    <property type="match status" value="1"/>
</dbReference>
<proteinExistence type="inferred from homology"/>
<comment type="caution">
    <text evidence="3">The sequence shown here is derived from an EMBL/GenBank/DDBJ whole genome shotgun (WGS) entry which is preliminary data.</text>
</comment>
<comment type="similarity">
    <text evidence="1">Belongs to the ADP-ribosylglycohydrolase family.</text>
</comment>
<dbReference type="PANTHER" id="PTHR16222">
    <property type="entry name" value="ADP-RIBOSYLGLYCOHYDROLASE"/>
    <property type="match status" value="1"/>
</dbReference>
<dbReference type="InterPro" id="IPR036705">
    <property type="entry name" value="Ribosyl_crysJ1_sf"/>
</dbReference>
<dbReference type="RefSeq" id="WP_201275987.1">
    <property type="nucleotide sequence ID" value="NZ_JACVDA010000027.1"/>
</dbReference>
<organism evidence="3 4">
    <name type="scientific">Parvimonas parva</name>
    <dbReference type="NCBI Taxonomy" id="2769485"/>
    <lineage>
        <taxon>Bacteria</taxon>
        <taxon>Bacillati</taxon>
        <taxon>Bacillota</taxon>
        <taxon>Tissierellia</taxon>
        <taxon>Tissierellales</taxon>
        <taxon>Peptoniphilaceae</taxon>
        <taxon>Parvimonas</taxon>
    </lineage>
</organism>
<accession>A0ABS1CAU8</accession>
<dbReference type="InterPro" id="IPR050792">
    <property type="entry name" value="ADP-ribosylglycohydrolase"/>
</dbReference>
<evidence type="ECO:0000313" key="3">
    <source>
        <dbReference type="EMBL" id="MBK1469160.1"/>
    </source>
</evidence>
<evidence type="ECO:0000256" key="2">
    <source>
        <dbReference type="ARBA" id="ARBA00022801"/>
    </source>
</evidence>
<sequence>MNKIYDAIIGLVIGDALGVPYEFKDRNSFECTDMVGYGTYNQPKGSWSDDSSMTLATIESISRLGKVDIEDIANNFIKWLYYGEFTPYGEVFDVGSTTKIALDRYYKEKISVKKCGLDDFYSNGNGSLMRILPLAFLECKTEDIISVSSITHANKISCNACIVYINIAKNLINGLDIITSIKDSFEYINIPELERLKNIEDLKLNDIKSSGYVINTLEAVIWCLINTTSYKECVLTAVNLGEDTDTISAIVGGLAGIYYGRNSENGIPKEWVNNIARKEWIKSLCTKCFERLNM</sequence>
<dbReference type="Pfam" id="PF03747">
    <property type="entry name" value="ADP_ribosyl_GH"/>
    <property type="match status" value="1"/>
</dbReference>
<keyword evidence="4" id="KW-1185">Reference proteome</keyword>
<dbReference type="Proteomes" id="UP000823123">
    <property type="component" value="Unassembled WGS sequence"/>
</dbReference>